<dbReference type="EMBL" id="JBFOLJ010000005">
    <property type="protein sequence ID" value="KAL2538367.1"/>
    <property type="molecule type" value="Genomic_DNA"/>
</dbReference>
<evidence type="ECO:0000256" key="1">
    <source>
        <dbReference type="SAM" id="MobiDB-lite"/>
    </source>
</evidence>
<evidence type="ECO:0000313" key="2">
    <source>
        <dbReference type="EMBL" id="KAL2538367.1"/>
    </source>
</evidence>
<reference evidence="3" key="1">
    <citation type="submission" date="2024-07" db="EMBL/GenBank/DDBJ databases">
        <title>Two chromosome-level genome assemblies of Korean endemic species Abeliophyllum distichum and Forsythia ovata (Oleaceae).</title>
        <authorList>
            <person name="Jang H."/>
        </authorList>
    </citation>
    <scope>NUCLEOTIDE SEQUENCE [LARGE SCALE GENOMIC DNA]</scope>
</reference>
<proteinExistence type="predicted"/>
<comment type="caution">
    <text evidence="2">The sequence shown here is derived from an EMBL/GenBank/DDBJ whole genome shotgun (WGS) entry which is preliminary data.</text>
</comment>
<organism evidence="2 3">
    <name type="scientific">Forsythia ovata</name>
    <dbReference type="NCBI Taxonomy" id="205694"/>
    <lineage>
        <taxon>Eukaryota</taxon>
        <taxon>Viridiplantae</taxon>
        <taxon>Streptophyta</taxon>
        <taxon>Embryophyta</taxon>
        <taxon>Tracheophyta</taxon>
        <taxon>Spermatophyta</taxon>
        <taxon>Magnoliopsida</taxon>
        <taxon>eudicotyledons</taxon>
        <taxon>Gunneridae</taxon>
        <taxon>Pentapetalae</taxon>
        <taxon>asterids</taxon>
        <taxon>lamiids</taxon>
        <taxon>Lamiales</taxon>
        <taxon>Oleaceae</taxon>
        <taxon>Forsythieae</taxon>
        <taxon>Forsythia</taxon>
    </lineage>
</organism>
<dbReference type="AlphaFoldDB" id="A0ABD1VM11"/>
<keyword evidence="3" id="KW-1185">Reference proteome</keyword>
<evidence type="ECO:0000313" key="3">
    <source>
        <dbReference type="Proteomes" id="UP001604277"/>
    </source>
</evidence>
<feature type="region of interest" description="Disordered" evidence="1">
    <location>
        <begin position="21"/>
        <end position="100"/>
    </location>
</feature>
<protein>
    <submittedName>
        <fullName evidence="2">Uncharacterized protein</fullName>
    </submittedName>
</protein>
<gene>
    <name evidence="2" type="ORF">Fot_19758</name>
</gene>
<sequence>MAMAVSPLFLSRESLSLKNVQRQGKGKEIIDDEGKKFVRKGAMGDKSNATGSRRAKRGRATPPPLPLEKTEGSTQSPRGSTQTFTPAPYGWTERINIGSR</sequence>
<feature type="compositionally biased region" description="Polar residues" evidence="1">
    <location>
        <begin position="72"/>
        <end position="85"/>
    </location>
</feature>
<accession>A0ABD1VM11</accession>
<feature type="compositionally biased region" description="Basic and acidic residues" evidence="1">
    <location>
        <begin position="25"/>
        <end position="36"/>
    </location>
</feature>
<name>A0ABD1VM11_9LAMI</name>
<dbReference type="Proteomes" id="UP001604277">
    <property type="component" value="Unassembled WGS sequence"/>
</dbReference>